<dbReference type="OrthoDB" id="408373at2759"/>
<feature type="domain" description="AB hydrolase-1" evidence="1">
    <location>
        <begin position="76"/>
        <end position="140"/>
    </location>
</feature>
<dbReference type="PRINTS" id="PR00111">
    <property type="entry name" value="ABHYDROLASE"/>
</dbReference>
<sequence>MSTSIATARTELLNPIGNWLDVPGRSNHFRGRWKIINRRNFSVNRIVATGSSIMTPCVAAESSQVGLFTSNLRYNLPELAKRYKVYALDLLGFGWSEKAKIDYDALIWRDQVVDFLKEVVKQPAVLVGNSLGGFTALLAAAPQPETNL</sequence>
<dbReference type="Proteomes" id="UP000224567">
    <property type="component" value="Unassembled WGS sequence"/>
</dbReference>
<reference evidence="2 3" key="1">
    <citation type="journal article" date="2017" name="Genome Biol.">
        <title>New reference genome sequences of hot pepper reveal the massive evolution of plant disease-resistance genes by retroduplication.</title>
        <authorList>
            <person name="Kim S."/>
            <person name="Park J."/>
            <person name="Yeom S.I."/>
            <person name="Kim Y.M."/>
            <person name="Seo E."/>
            <person name="Kim K.T."/>
            <person name="Kim M.S."/>
            <person name="Lee J.M."/>
            <person name="Cheong K."/>
            <person name="Shin H.S."/>
            <person name="Kim S.B."/>
            <person name="Han K."/>
            <person name="Lee J."/>
            <person name="Park M."/>
            <person name="Lee H.A."/>
            <person name="Lee H.Y."/>
            <person name="Lee Y."/>
            <person name="Oh S."/>
            <person name="Lee J.H."/>
            <person name="Choi E."/>
            <person name="Choi E."/>
            <person name="Lee S.E."/>
            <person name="Jeon J."/>
            <person name="Kim H."/>
            <person name="Choi G."/>
            <person name="Song H."/>
            <person name="Lee J."/>
            <person name="Lee S.C."/>
            <person name="Kwon J.K."/>
            <person name="Lee H.Y."/>
            <person name="Koo N."/>
            <person name="Hong Y."/>
            <person name="Kim R.W."/>
            <person name="Kang W.H."/>
            <person name="Huh J.H."/>
            <person name="Kang B.C."/>
            <person name="Yang T.J."/>
            <person name="Lee Y.H."/>
            <person name="Bennetzen J.L."/>
            <person name="Choi D."/>
        </authorList>
    </citation>
    <scope>NUCLEOTIDE SEQUENCE [LARGE SCALE GENOMIC DNA]</scope>
    <source>
        <strain evidence="3">cv. PBC81</strain>
    </source>
</reference>
<dbReference type="PANTHER" id="PTHR46438">
    <property type="entry name" value="ALPHA/BETA-HYDROLASES SUPERFAMILY PROTEIN"/>
    <property type="match status" value="1"/>
</dbReference>
<dbReference type="GO" id="GO:0016787">
    <property type="term" value="F:hydrolase activity"/>
    <property type="evidence" value="ECO:0007669"/>
    <property type="project" value="UniProtKB-ARBA"/>
</dbReference>
<dbReference type="SUPFAM" id="SSF53474">
    <property type="entry name" value="alpha/beta-Hydrolases"/>
    <property type="match status" value="1"/>
</dbReference>
<dbReference type="InterPro" id="IPR000073">
    <property type="entry name" value="AB_hydrolase_1"/>
</dbReference>
<keyword evidence="3" id="KW-1185">Reference proteome</keyword>
<evidence type="ECO:0000313" key="3">
    <source>
        <dbReference type="Proteomes" id="UP000224567"/>
    </source>
</evidence>
<dbReference type="STRING" id="33114.A0A2G2XGX1"/>
<dbReference type="Pfam" id="PF12697">
    <property type="entry name" value="Abhydrolase_6"/>
    <property type="match status" value="1"/>
</dbReference>
<reference evidence="3" key="2">
    <citation type="journal article" date="2017" name="J. Anim. Genet.">
        <title>Multiple reference genome sequences of hot pepper reveal the massive evolution of plant disease resistance genes by retroduplication.</title>
        <authorList>
            <person name="Kim S."/>
            <person name="Park J."/>
            <person name="Yeom S.-I."/>
            <person name="Kim Y.-M."/>
            <person name="Seo E."/>
            <person name="Kim K.-T."/>
            <person name="Kim M.-S."/>
            <person name="Lee J.M."/>
            <person name="Cheong K."/>
            <person name="Shin H.-S."/>
            <person name="Kim S.-B."/>
            <person name="Han K."/>
            <person name="Lee J."/>
            <person name="Park M."/>
            <person name="Lee H.-A."/>
            <person name="Lee H.-Y."/>
            <person name="Lee Y."/>
            <person name="Oh S."/>
            <person name="Lee J.H."/>
            <person name="Choi E."/>
            <person name="Choi E."/>
            <person name="Lee S.E."/>
            <person name="Jeon J."/>
            <person name="Kim H."/>
            <person name="Choi G."/>
            <person name="Song H."/>
            <person name="Lee J."/>
            <person name="Lee S.-C."/>
            <person name="Kwon J.-K."/>
            <person name="Lee H.-Y."/>
            <person name="Koo N."/>
            <person name="Hong Y."/>
            <person name="Kim R.W."/>
            <person name="Kang W.-H."/>
            <person name="Huh J.H."/>
            <person name="Kang B.-C."/>
            <person name="Yang T.-J."/>
            <person name="Lee Y.-H."/>
            <person name="Bennetzen J.L."/>
            <person name="Choi D."/>
        </authorList>
    </citation>
    <scope>NUCLEOTIDE SEQUENCE [LARGE SCALE GENOMIC DNA]</scope>
    <source>
        <strain evidence="3">cv. PBC81</strain>
    </source>
</reference>
<protein>
    <recommendedName>
        <fullName evidence="1">AB hydrolase-1 domain-containing protein</fullName>
    </recommendedName>
</protein>
<dbReference type="InterPro" id="IPR029058">
    <property type="entry name" value="AB_hydrolase_fold"/>
</dbReference>
<dbReference type="Gene3D" id="3.40.50.1820">
    <property type="entry name" value="alpha/beta hydrolase"/>
    <property type="match status" value="1"/>
</dbReference>
<comment type="caution">
    <text evidence="2">The sequence shown here is derived from an EMBL/GenBank/DDBJ whole genome shotgun (WGS) entry which is preliminary data.</text>
</comment>
<evidence type="ECO:0000313" key="2">
    <source>
        <dbReference type="EMBL" id="PHT56601.1"/>
    </source>
</evidence>
<dbReference type="PANTHER" id="PTHR46438:SF8">
    <property type="entry name" value="PHEOPHYTINASE, CHLOROPLASTIC-LIKE ISOFORM X1"/>
    <property type="match status" value="1"/>
</dbReference>
<evidence type="ECO:0000259" key="1">
    <source>
        <dbReference type="Pfam" id="PF12697"/>
    </source>
</evidence>
<organism evidence="2 3">
    <name type="scientific">Capsicum baccatum</name>
    <name type="common">Peruvian pepper</name>
    <dbReference type="NCBI Taxonomy" id="33114"/>
    <lineage>
        <taxon>Eukaryota</taxon>
        <taxon>Viridiplantae</taxon>
        <taxon>Streptophyta</taxon>
        <taxon>Embryophyta</taxon>
        <taxon>Tracheophyta</taxon>
        <taxon>Spermatophyta</taxon>
        <taxon>Magnoliopsida</taxon>
        <taxon>eudicotyledons</taxon>
        <taxon>Gunneridae</taxon>
        <taxon>Pentapetalae</taxon>
        <taxon>asterids</taxon>
        <taxon>lamiids</taxon>
        <taxon>Solanales</taxon>
        <taxon>Solanaceae</taxon>
        <taxon>Solanoideae</taxon>
        <taxon>Capsiceae</taxon>
        <taxon>Capsicum</taxon>
    </lineage>
</organism>
<accession>A0A2G2XGX1</accession>
<dbReference type="AlphaFoldDB" id="A0A2G2XGX1"/>
<dbReference type="GO" id="GO:0009507">
    <property type="term" value="C:chloroplast"/>
    <property type="evidence" value="ECO:0007669"/>
    <property type="project" value="TreeGrafter"/>
</dbReference>
<dbReference type="EMBL" id="MLFT02000002">
    <property type="protein sequence ID" value="PHT56601.1"/>
    <property type="molecule type" value="Genomic_DNA"/>
</dbReference>
<name>A0A2G2XGX1_CAPBA</name>
<proteinExistence type="predicted"/>
<gene>
    <name evidence="2" type="ORF">CQW23_05087</name>
</gene>